<dbReference type="Gene3D" id="3.40.630.10">
    <property type="entry name" value="Zn peptidases"/>
    <property type="match status" value="1"/>
</dbReference>
<dbReference type="Gene3D" id="3.50.30.30">
    <property type="match status" value="1"/>
</dbReference>
<dbReference type="InterPro" id="IPR036757">
    <property type="entry name" value="TFR-like_dimer_dom_sf"/>
</dbReference>
<reference evidence="7" key="1">
    <citation type="journal article" date="2019" name="Int. J. Syst. Evol. Microbiol.">
        <title>The Global Catalogue of Microorganisms (GCM) 10K type strain sequencing project: providing services to taxonomists for standard genome sequencing and annotation.</title>
        <authorList>
            <consortium name="The Broad Institute Genomics Platform"/>
            <consortium name="The Broad Institute Genome Sequencing Center for Infectious Disease"/>
            <person name="Wu L."/>
            <person name="Ma J."/>
        </authorList>
    </citation>
    <scope>NUCLEOTIDE SEQUENCE [LARGE SCALE GENOMIC DNA]</scope>
    <source>
        <strain evidence="7">JCM 17841</strain>
    </source>
</reference>
<dbReference type="Pfam" id="PF04389">
    <property type="entry name" value="Peptidase_M28"/>
    <property type="match status" value="1"/>
</dbReference>
<dbReference type="InterPro" id="IPR007484">
    <property type="entry name" value="Peptidase_M28"/>
</dbReference>
<evidence type="ECO:0000256" key="2">
    <source>
        <dbReference type="SAM" id="SignalP"/>
    </source>
</evidence>
<feature type="domain" description="PA" evidence="3">
    <location>
        <begin position="154"/>
        <end position="230"/>
    </location>
</feature>
<comment type="similarity">
    <text evidence="1">Belongs to the peptidase M28 family. M28B subfamily.</text>
</comment>
<sequence>MLKPYPFLLLAAGLLANRLTAQTAPPADKPLLGFSPATAATEYQLESKFDTQLKADNLRQWMKRLAAHPHHVGSAYDKANAEFMASLFKSWGYATRIDVSYVLFPTPKLRKLELVAPTAFTASLTEKPVPEDATSGQTSEQLPTYNCFSKDGDVTAELVFVNQGIPKDYEELARRGIDVKGKIVIAKYGGSWRGIKPKVAAEMGAIGCLIYSDPKDDGYAQGDVYPKGPFKPETGAQRGSVLDMPTYPGDPLTPGYGSTKNAKRLDYRTAPTLTQIPVLPISYADALPLLSALAGPMAPPDWRGALPISYHLGPGPAKVHLQLEFNWKTEPVYNVIATLRGKELPDEWILRGNHHDAWVNGASDPLSGMVAELEEARALGELVKTGWQPRRTIMFCAWDGEEPGLLGSTEWAETNAKDLQKHVVAYLNTDNSDRGFLGVAGSHTLEKFFNQVARDVPDPEKPMSILERRRASDLVNGSAEVQKDARERADLRIGALGAGSDYSPYIQHLGIPSMNVGFGGEGAGGEYHSIFDSFDDFTRFKDPTFAYGVALAQTMGRCVLRLADADVLPFEFQNLSNTVAKYGTEVKKLTDDMRTETERQAKLLAEKRYEAVSNPDQPLLAPKAQAPVPQLNFAPLDAALQKLAQSAQAYEQARQNPLPADRQKALDQLLYQAEQQLLSTEGLPRRPWYRHQLYAPGFYTGYGVKTMPGIREAIEERKWAEADEQIQRTAAAINRFAGQVNQAAATATPKVL</sequence>
<keyword evidence="7" id="KW-1185">Reference proteome</keyword>
<protein>
    <submittedName>
        <fullName evidence="6">Transferrin receptor-like dimerization domain-containing protein</fullName>
    </submittedName>
</protein>
<dbReference type="SUPFAM" id="SSF47672">
    <property type="entry name" value="Transferrin receptor-like dimerisation domain"/>
    <property type="match status" value="1"/>
</dbReference>
<dbReference type="InterPro" id="IPR007365">
    <property type="entry name" value="TFR-like_dimer_dom"/>
</dbReference>
<dbReference type="InterPro" id="IPR003137">
    <property type="entry name" value="PA_domain"/>
</dbReference>
<evidence type="ECO:0000259" key="5">
    <source>
        <dbReference type="Pfam" id="PF04389"/>
    </source>
</evidence>
<dbReference type="Proteomes" id="UP001501243">
    <property type="component" value="Unassembled WGS sequence"/>
</dbReference>
<comment type="caution">
    <text evidence="6">The sequence shown here is derived from an EMBL/GenBank/DDBJ whole genome shotgun (WGS) entry which is preliminary data.</text>
</comment>
<evidence type="ECO:0000259" key="3">
    <source>
        <dbReference type="Pfam" id="PF02225"/>
    </source>
</evidence>
<dbReference type="SUPFAM" id="SSF53187">
    <property type="entry name" value="Zn-dependent exopeptidases"/>
    <property type="match status" value="1"/>
</dbReference>
<evidence type="ECO:0000259" key="4">
    <source>
        <dbReference type="Pfam" id="PF04253"/>
    </source>
</evidence>
<dbReference type="InterPro" id="IPR039373">
    <property type="entry name" value="Peptidase_M28B"/>
</dbReference>
<proteinExistence type="inferred from homology"/>
<feature type="signal peptide" evidence="2">
    <location>
        <begin position="1"/>
        <end position="23"/>
    </location>
</feature>
<feature type="domain" description="Transferrin receptor-like dimerisation" evidence="4">
    <location>
        <begin position="631"/>
        <end position="738"/>
    </location>
</feature>
<dbReference type="InterPro" id="IPR046450">
    <property type="entry name" value="PA_dom_sf"/>
</dbReference>
<dbReference type="RefSeq" id="WP_208133047.1">
    <property type="nucleotide sequence ID" value="NZ_BAABGQ010000006.1"/>
</dbReference>
<accession>A0ABP8QGJ5</accession>
<dbReference type="SUPFAM" id="SSF52025">
    <property type="entry name" value="PA domain"/>
    <property type="match status" value="1"/>
</dbReference>
<evidence type="ECO:0000313" key="6">
    <source>
        <dbReference type="EMBL" id="GAA4501696.1"/>
    </source>
</evidence>
<dbReference type="PANTHER" id="PTHR10404">
    <property type="entry name" value="N-ACETYLATED-ALPHA-LINKED ACIDIC DIPEPTIDASE"/>
    <property type="match status" value="1"/>
</dbReference>
<dbReference type="PANTHER" id="PTHR10404:SF46">
    <property type="entry name" value="VACUOLAR PROTEIN SORTING-ASSOCIATED PROTEIN 70"/>
    <property type="match status" value="1"/>
</dbReference>
<feature type="domain" description="Peptidase M28" evidence="5">
    <location>
        <begin position="334"/>
        <end position="536"/>
    </location>
</feature>
<feature type="chain" id="PRO_5045203506" evidence="2">
    <location>
        <begin position="24"/>
        <end position="752"/>
    </location>
</feature>
<dbReference type="EMBL" id="BAABGQ010000006">
    <property type="protein sequence ID" value="GAA4501696.1"/>
    <property type="molecule type" value="Genomic_DNA"/>
</dbReference>
<name>A0ABP8QGJ5_9BACT</name>
<organism evidence="6 7">
    <name type="scientific">Hymenobacter ginsengisoli</name>
    <dbReference type="NCBI Taxonomy" id="1051626"/>
    <lineage>
        <taxon>Bacteria</taxon>
        <taxon>Pseudomonadati</taxon>
        <taxon>Bacteroidota</taxon>
        <taxon>Cytophagia</taxon>
        <taxon>Cytophagales</taxon>
        <taxon>Hymenobacteraceae</taxon>
        <taxon>Hymenobacter</taxon>
    </lineage>
</organism>
<dbReference type="CDD" id="cd02121">
    <property type="entry name" value="PA_GCPII_like"/>
    <property type="match status" value="1"/>
</dbReference>
<dbReference type="Gene3D" id="1.20.930.40">
    <property type="entry name" value="Transferrin receptor-like, dimerisation domain"/>
    <property type="match status" value="1"/>
</dbReference>
<evidence type="ECO:0000313" key="7">
    <source>
        <dbReference type="Proteomes" id="UP001501243"/>
    </source>
</evidence>
<evidence type="ECO:0000256" key="1">
    <source>
        <dbReference type="ARBA" id="ARBA00005634"/>
    </source>
</evidence>
<dbReference type="Pfam" id="PF02225">
    <property type="entry name" value="PA"/>
    <property type="match status" value="1"/>
</dbReference>
<dbReference type="Pfam" id="PF04253">
    <property type="entry name" value="TFR_dimer"/>
    <property type="match status" value="1"/>
</dbReference>
<gene>
    <name evidence="6" type="ORF">GCM10023172_23960</name>
</gene>
<keyword evidence="2" id="KW-0732">Signal</keyword>
<dbReference type="CDD" id="cd08022">
    <property type="entry name" value="M28_PSMA_like"/>
    <property type="match status" value="1"/>
</dbReference>